<evidence type="ECO:0000256" key="2">
    <source>
        <dbReference type="SAM" id="MobiDB-lite"/>
    </source>
</evidence>
<sequence>MIRPCFLPVGMSTSNRIIKPGYESYQPVVLARQFGLGQVSPHFFLHHLTESRAELPDVLTGQRRALEPLLKQLDADYDIPAEQQHDGPEPVHDDGSTFKFLPPAPMVLFCKNSPSLKKVVMQSQPISPESASKSKISSGPAAPRASTKARTVVRKVAARKTLKRQHPIPAQESLHASTEENSSEETQSSRRDSSSGNSGKTATQSQPDLPPSASKKRSSPEPAAPKFQTKQGRETDDTSSGEVEEVLMPSKELDVATSKGDVDQVANLAELQAQTREPIASSSAVPLILGERLKAPLSSSIETLVEDPEEVKNVLEEIQPHLPVMLQVKLWPVVTLSAYKSRVKLARQRIDVRHAQLPLKADIADKCQRLNEKKAALDAKTDTSVSTAELETLRKELEDLEERVRATKQLIHDKEALIAHSQKEAESLKAQLKTDLAEIRALNKQLVTGKDEDDEAEIAAVDRVRADALSAFEAFLR</sequence>
<feature type="region of interest" description="Disordered" evidence="2">
    <location>
        <begin position="121"/>
        <end position="250"/>
    </location>
</feature>
<proteinExistence type="predicted"/>
<evidence type="ECO:0000256" key="1">
    <source>
        <dbReference type="SAM" id="Coils"/>
    </source>
</evidence>
<feature type="compositionally biased region" description="Low complexity" evidence="2">
    <location>
        <begin position="125"/>
        <end position="143"/>
    </location>
</feature>
<organism evidence="3 4">
    <name type="scientific">Lolium multiflorum</name>
    <name type="common">Italian ryegrass</name>
    <name type="synonym">Lolium perenne subsp. multiflorum</name>
    <dbReference type="NCBI Taxonomy" id="4521"/>
    <lineage>
        <taxon>Eukaryota</taxon>
        <taxon>Viridiplantae</taxon>
        <taxon>Streptophyta</taxon>
        <taxon>Embryophyta</taxon>
        <taxon>Tracheophyta</taxon>
        <taxon>Spermatophyta</taxon>
        <taxon>Magnoliopsida</taxon>
        <taxon>Liliopsida</taxon>
        <taxon>Poales</taxon>
        <taxon>Poaceae</taxon>
        <taxon>BOP clade</taxon>
        <taxon>Pooideae</taxon>
        <taxon>Poodae</taxon>
        <taxon>Poeae</taxon>
        <taxon>Poeae Chloroplast Group 2 (Poeae type)</taxon>
        <taxon>Loliodinae</taxon>
        <taxon>Loliinae</taxon>
        <taxon>Lolium</taxon>
    </lineage>
</organism>
<name>A0AAD8W956_LOLMU</name>
<feature type="compositionally biased region" description="Basic residues" evidence="2">
    <location>
        <begin position="151"/>
        <end position="166"/>
    </location>
</feature>
<gene>
    <name evidence="3" type="ORF">QYE76_063499</name>
</gene>
<keyword evidence="1" id="KW-0175">Coiled coil</keyword>
<dbReference type="AlphaFoldDB" id="A0AAD8W956"/>
<protein>
    <submittedName>
        <fullName evidence="3">Uncharacterized protein</fullName>
    </submittedName>
</protein>
<reference evidence="3" key="1">
    <citation type="submission" date="2023-07" db="EMBL/GenBank/DDBJ databases">
        <title>A chromosome-level genome assembly of Lolium multiflorum.</title>
        <authorList>
            <person name="Chen Y."/>
            <person name="Copetti D."/>
            <person name="Kolliker R."/>
            <person name="Studer B."/>
        </authorList>
    </citation>
    <scope>NUCLEOTIDE SEQUENCE</scope>
    <source>
        <strain evidence="3">02402/16</strain>
        <tissue evidence="3">Leaf</tissue>
    </source>
</reference>
<dbReference type="Proteomes" id="UP001231189">
    <property type="component" value="Unassembled WGS sequence"/>
</dbReference>
<keyword evidence="4" id="KW-1185">Reference proteome</keyword>
<feature type="coiled-coil region" evidence="1">
    <location>
        <begin position="360"/>
        <end position="445"/>
    </location>
</feature>
<accession>A0AAD8W956</accession>
<comment type="caution">
    <text evidence="3">The sequence shown here is derived from an EMBL/GenBank/DDBJ whole genome shotgun (WGS) entry which is preliminary data.</text>
</comment>
<dbReference type="EMBL" id="JAUUTY010000004">
    <property type="protein sequence ID" value="KAK1645694.1"/>
    <property type="molecule type" value="Genomic_DNA"/>
</dbReference>
<evidence type="ECO:0000313" key="3">
    <source>
        <dbReference type="EMBL" id="KAK1645694.1"/>
    </source>
</evidence>
<evidence type="ECO:0000313" key="4">
    <source>
        <dbReference type="Proteomes" id="UP001231189"/>
    </source>
</evidence>